<dbReference type="Proteomes" id="UP000694941">
    <property type="component" value="Unplaced"/>
</dbReference>
<feature type="chain" id="PRO_5047354689" evidence="1">
    <location>
        <begin position="22"/>
        <end position="279"/>
    </location>
</feature>
<name>A0ABM1T2J0_LIMPO</name>
<evidence type="ECO:0000313" key="2">
    <source>
        <dbReference type="Proteomes" id="UP000694941"/>
    </source>
</evidence>
<keyword evidence="1" id="KW-0732">Signal</keyword>
<gene>
    <name evidence="3" type="primary">LOC111087515</name>
</gene>
<protein>
    <submittedName>
        <fullName evidence="3">Uncharacterized protein LOC111087515</fullName>
    </submittedName>
</protein>
<accession>A0ABM1T2J0</accession>
<dbReference type="GeneID" id="111087515"/>
<dbReference type="RefSeq" id="XP_022250096.1">
    <property type="nucleotide sequence ID" value="XM_022394388.1"/>
</dbReference>
<evidence type="ECO:0000313" key="3">
    <source>
        <dbReference type="RefSeq" id="XP_022250096.1"/>
    </source>
</evidence>
<keyword evidence="2" id="KW-1185">Reference proteome</keyword>
<sequence>MRSFMSLICLISLINTSIMLTKNGMFILMNNGFAGPSDALLKEITVSSKIQCAVSCLKITNCLYAAMSSPSDNSDTFICQLLKGFPPSSMVAQIGWSLYTKPENHLQKTYYGLDPYDALDNNNDDYYEMFCSSNSLFTGIWEDSEEYWDIDLAKCMGLGNIPVVDTSSGVQVEIYRPPSYVDGPRECPNGYVITGTHDNSDRFSSPNYVQCSPLVAGWSVDYSDCNITIRTTQHYYGPTEPDETWNYECSPDTWFVKAMVGMELLDDIAIKCCTIYRSG</sequence>
<organism evidence="2 3">
    <name type="scientific">Limulus polyphemus</name>
    <name type="common">Atlantic horseshoe crab</name>
    <dbReference type="NCBI Taxonomy" id="6850"/>
    <lineage>
        <taxon>Eukaryota</taxon>
        <taxon>Metazoa</taxon>
        <taxon>Ecdysozoa</taxon>
        <taxon>Arthropoda</taxon>
        <taxon>Chelicerata</taxon>
        <taxon>Merostomata</taxon>
        <taxon>Xiphosura</taxon>
        <taxon>Limulidae</taxon>
        <taxon>Limulus</taxon>
    </lineage>
</organism>
<reference evidence="3" key="1">
    <citation type="submission" date="2025-08" db="UniProtKB">
        <authorList>
            <consortium name="RefSeq"/>
        </authorList>
    </citation>
    <scope>IDENTIFICATION</scope>
    <source>
        <tissue evidence="3">Muscle</tissue>
    </source>
</reference>
<evidence type="ECO:0000256" key="1">
    <source>
        <dbReference type="SAM" id="SignalP"/>
    </source>
</evidence>
<feature type="signal peptide" evidence="1">
    <location>
        <begin position="1"/>
        <end position="21"/>
    </location>
</feature>
<proteinExistence type="predicted"/>